<keyword evidence="3 6" id="KW-0472">Membrane</keyword>
<evidence type="ECO:0000256" key="7">
    <source>
        <dbReference type="SAM" id="MobiDB-lite"/>
    </source>
</evidence>
<dbReference type="Pfam" id="PF01086">
    <property type="entry name" value="Clathrin_lg_ch"/>
    <property type="match status" value="1"/>
</dbReference>
<evidence type="ECO:0000313" key="9">
    <source>
        <dbReference type="Proteomes" id="UP000013776"/>
    </source>
</evidence>
<proteinExistence type="inferred from homology"/>
<dbReference type="Proteomes" id="UP000013776">
    <property type="component" value="Unassembled WGS sequence"/>
</dbReference>
<dbReference type="GO" id="GO:0006886">
    <property type="term" value="P:intracellular protein transport"/>
    <property type="evidence" value="ECO:0007669"/>
    <property type="project" value="InterPro"/>
</dbReference>
<dbReference type="AlphaFoldDB" id="R4X9F9"/>
<keyword evidence="4 6" id="KW-0168">Coated pit</keyword>
<evidence type="ECO:0000256" key="6">
    <source>
        <dbReference type="RuleBase" id="RU363137"/>
    </source>
</evidence>
<evidence type="ECO:0000256" key="2">
    <source>
        <dbReference type="ARBA" id="ARBA00005263"/>
    </source>
</evidence>
<dbReference type="OrthoDB" id="5512at2759"/>
<comment type="similarity">
    <text evidence="2 6">Belongs to the clathrin light chain family.</text>
</comment>
<comment type="function">
    <text evidence="6">Clathrin is the major protein of the polyhedral coat of coated pits and vesicles.</text>
</comment>
<dbReference type="EMBL" id="CAHR02000080">
    <property type="protein sequence ID" value="CCG82340.1"/>
    <property type="molecule type" value="Genomic_DNA"/>
</dbReference>
<dbReference type="eggNOG" id="KOG4031">
    <property type="taxonomic scope" value="Eukaryota"/>
</dbReference>
<sequence length="222" mass="24437">MSDFPSLDDFESGATTAQPRMESVGEDEDFMGSGNFTNSSSKFPEIGESGDLLNAQDSFTASFPAVEEQGGFSGMISGPSEPYIPGTATASSAVQANSLDSQEEPQVIADWRDRQAAQIERRDAESARKKEETVNKARQAIDDFYDNYNNKRDKTIAGIRKEQEEFLAKRDETTSGGTSWERIAKLIDTKDTKAVRGDRDVSRMRELLMALRKDKNAPSAGL</sequence>
<keyword evidence="5 6" id="KW-0968">Cytoplasmic vesicle</keyword>
<feature type="compositionally biased region" description="Polar residues" evidence="7">
    <location>
        <begin position="88"/>
        <end position="100"/>
    </location>
</feature>
<evidence type="ECO:0000256" key="1">
    <source>
        <dbReference type="ARBA" id="ARBA00004180"/>
    </source>
</evidence>
<dbReference type="GO" id="GO:0030132">
    <property type="term" value="C:clathrin coat of coated pit"/>
    <property type="evidence" value="ECO:0007669"/>
    <property type="project" value="InterPro"/>
</dbReference>
<accession>R4X9F9</accession>
<protein>
    <recommendedName>
        <fullName evidence="6">Clathrin light chain</fullName>
    </recommendedName>
</protein>
<dbReference type="GO" id="GO:0005198">
    <property type="term" value="F:structural molecule activity"/>
    <property type="evidence" value="ECO:0007669"/>
    <property type="project" value="InterPro"/>
</dbReference>
<evidence type="ECO:0000256" key="5">
    <source>
        <dbReference type="ARBA" id="ARBA00023329"/>
    </source>
</evidence>
<dbReference type="GO" id="GO:0032050">
    <property type="term" value="F:clathrin heavy chain binding"/>
    <property type="evidence" value="ECO:0007669"/>
    <property type="project" value="TreeGrafter"/>
</dbReference>
<name>R4X9F9_TAPDE</name>
<organism evidence="8 9">
    <name type="scientific">Taphrina deformans (strain PYCC 5710 / ATCC 11124 / CBS 356.35 / IMI 108563 / JCM 9778 / NBRC 8474)</name>
    <name type="common">Peach leaf curl fungus</name>
    <name type="synonym">Lalaria deformans</name>
    <dbReference type="NCBI Taxonomy" id="1097556"/>
    <lineage>
        <taxon>Eukaryota</taxon>
        <taxon>Fungi</taxon>
        <taxon>Dikarya</taxon>
        <taxon>Ascomycota</taxon>
        <taxon>Taphrinomycotina</taxon>
        <taxon>Taphrinomycetes</taxon>
        <taxon>Taphrinales</taxon>
        <taxon>Taphrinaceae</taxon>
        <taxon>Taphrina</taxon>
    </lineage>
</organism>
<feature type="compositionally biased region" description="Acidic residues" evidence="7">
    <location>
        <begin position="1"/>
        <end position="11"/>
    </location>
</feature>
<dbReference type="PANTHER" id="PTHR10639:SF7">
    <property type="entry name" value="CLATHRIN LIGHT CHAIN"/>
    <property type="match status" value="1"/>
</dbReference>
<gene>
    <name evidence="8" type="ORF">TAPDE_002362</name>
</gene>
<dbReference type="PANTHER" id="PTHR10639">
    <property type="entry name" value="CLATHRIN LIGHT CHAIN"/>
    <property type="match status" value="1"/>
</dbReference>
<evidence type="ECO:0000313" key="8">
    <source>
        <dbReference type="EMBL" id="CCG82340.1"/>
    </source>
</evidence>
<dbReference type="VEuPathDB" id="FungiDB:TAPDE_002362"/>
<evidence type="ECO:0000256" key="3">
    <source>
        <dbReference type="ARBA" id="ARBA00023136"/>
    </source>
</evidence>
<feature type="region of interest" description="Disordered" evidence="7">
    <location>
        <begin position="1"/>
        <end position="106"/>
    </location>
</feature>
<dbReference type="GO" id="GO:0030130">
    <property type="term" value="C:clathrin coat of trans-Golgi network vesicle"/>
    <property type="evidence" value="ECO:0007669"/>
    <property type="project" value="InterPro"/>
</dbReference>
<dbReference type="GO" id="GO:0072583">
    <property type="term" value="P:clathrin-dependent endocytosis"/>
    <property type="evidence" value="ECO:0007669"/>
    <property type="project" value="TreeGrafter"/>
</dbReference>
<comment type="subcellular location">
    <subcellularLocation>
        <location evidence="1 6">Cytoplasmic vesicle membrane</location>
        <topology evidence="1 6">Peripheral membrane protein</topology>
        <orientation evidence="1 6">Cytoplasmic side</orientation>
    </subcellularLocation>
    <subcellularLocation>
        <location evidence="6">Membrane</location>
        <location evidence="6">Coated pit</location>
        <topology evidence="6">Peripheral membrane protein</topology>
        <orientation evidence="6">Cytoplasmic side</orientation>
    </subcellularLocation>
    <text evidence="6">Cytoplasmic face of coated pits and vesicles.</text>
</comment>
<evidence type="ECO:0000256" key="4">
    <source>
        <dbReference type="ARBA" id="ARBA00023176"/>
    </source>
</evidence>
<dbReference type="InterPro" id="IPR000996">
    <property type="entry name" value="Clathrin_L-chain"/>
</dbReference>
<reference evidence="8 9" key="1">
    <citation type="journal article" date="2013" name="MBio">
        <title>Genome sequencing of the plant pathogen Taphrina deformans, the causal agent of peach leaf curl.</title>
        <authorList>
            <person name="Cisse O.H."/>
            <person name="Almeida J.M.G.C.F."/>
            <person name="Fonseca A."/>
            <person name="Kumar A.A."/>
            <person name="Salojaervi J."/>
            <person name="Overmyer K."/>
            <person name="Hauser P.M."/>
            <person name="Pagni M."/>
        </authorList>
    </citation>
    <scope>NUCLEOTIDE SEQUENCE [LARGE SCALE GENOMIC DNA]</scope>
    <source>
        <strain evidence="9">PYCC 5710 / ATCC 11124 / CBS 356.35 / IMI 108563 / JCM 9778 / NBRC 8474</strain>
    </source>
</reference>
<comment type="caution">
    <text evidence="8">The sequence shown here is derived from an EMBL/GenBank/DDBJ whole genome shotgun (WGS) entry which is preliminary data.</text>
</comment>
<dbReference type="STRING" id="1097556.R4X9F9"/>
<keyword evidence="9" id="KW-1185">Reference proteome</keyword>